<dbReference type="RefSeq" id="WP_009600469.1">
    <property type="nucleotide sequence ID" value="NZ_AEIU01000059.1"/>
</dbReference>
<keyword evidence="3" id="KW-1185">Reference proteome</keyword>
<dbReference type="OrthoDB" id="3786912at2"/>
<dbReference type="AlphaFoldDB" id="E3BHJ9"/>
<proteinExistence type="predicted"/>
<comment type="caution">
    <text evidence="2">The sequence shown here is derived from an EMBL/GenBank/DDBJ whole genome shotgun (WGS) entry which is preliminary data.</text>
</comment>
<dbReference type="Pfam" id="PF18593">
    <property type="entry name" value="CdiI_2"/>
    <property type="match status" value="1"/>
</dbReference>
<reference evidence="2 3" key="1">
    <citation type="journal article" date="2012" name="Int. J. Syst. Evol. Microbiol.">
        <title>Vibrio caribbeanicus sp. nov., isolated from the marine sponge Scleritoderma cyanea.</title>
        <authorList>
            <person name="Hoffmann M."/>
            <person name="Monday S.R."/>
            <person name="Allard M.W."/>
            <person name="Strain E.A."/>
            <person name="Whittaker P."/>
            <person name="Naum M."/>
            <person name="McCarthy P.J."/>
            <person name="Lopez J.V."/>
            <person name="Fischer M."/>
            <person name="Brown E.W."/>
        </authorList>
    </citation>
    <scope>NUCLEOTIDE SEQUENCE [LARGE SCALE GENOMIC DNA]</scope>
    <source>
        <strain evidence="2 3">ATCC BAA-2122</strain>
    </source>
</reference>
<organism evidence="2 3">
    <name type="scientific">Vibrio caribbeanicus ATCC BAA-2122</name>
    <dbReference type="NCBI Taxonomy" id="796620"/>
    <lineage>
        <taxon>Bacteria</taxon>
        <taxon>Pseudomonadati</taxon>
        <taxon>Pseudomonadota</taxon>
        <taxon>Gammaproteobacteria</taxon>
        <taxon>Vibrionales</taxon>
        <taxon>Vibrionaceae</taxon>
        <taxon>Vibrio</taxon>
    </lineage>
</organism>
<sequence length="103" mass="12062">MILNFNCIRYFISGYFHQDWDIYGSTDKDVIAYFVNKEPLDQVNTLISELENLLELDMDNETADIILKESGCGYYFQADGLNAMDWFSRIEGLLKTERTRRSV</sequence>
<gene>
    <name evidence="2" type="ORF">VIBC2010_17874</name>
</gene>
<evidence type="ECO:0000313" key="3">
    <source>
        <dbReference type="Proteomes" id="UP000002943"/>
    </source>
</evidence>
<dbReference type="InterPro" id="IPR041129">
    <property type="entry name" value="CdiI_2"/>
</dbReference>
<dbReference type="eggNOG" id="ENOG5033BP6">
    <property type="taxonomic scope" value="Bacteria"/>
</dbReference>
<accession>E3BHJ9</accession>
<name>E3BHJ9_9VIBR</name>
<evidence type="ECO:0000313" key="2">
    <source>
        <dbReference type="EMBL" id="EFP97288.1"/>
    </source>
</evidence>
<dbReference type="EMBL" id="AEIU01000059">
    <property type="protein sequence ID" value="EFP97288.1"/>
    <property type="molecule type" value="Genomic_DNA"/>
</dbReference>
<evidence type="ECO:0000259" key="1">
    <source>
        <dbReference type="Pfam" id="PF18593"/>
    </source>
</evidence>
<protein>
    <recommendedName>
        <fullName evidence="1">CdiI immunity protein domain-containing protein</fullName>
    </recommendedName>
</protein>
<dbReference type="Proteomes" id="UP000002943">
    <property type="component" value="Unassembled WGS sequence"/>
</dbReference>
<feature type="domain" description="CdiI immunity protein" evidence="1">
    <location>
        <begin position="4"/>
        <end position="92"/>
    </location>
</feature>